<proteinExistence type="inferred from homology"/>
<comment type="similarity">
    <text evidence="1">Belongs to the eukaryotic ribosomal protein eS25 family.</text>
</comment>
<dbReference type="EMBL" id="CAUYUJ010006660">
    <property type="protein sequence ID" value="CAK0818135.1"/>
    <property type="molecule type" value="Genomic_DNA"/>
</dbReference>
<dbReference type="PANTHER" id="PTHR12850">
    <property type="entry name" value="40S RIBOSOMAL PROTEIN S25"/>
    <property type="match status" value="1"/>
</dbReference>
<reference evidence="5" key="1">
    <citation type="submission" date="2023-10" db="EMBL/GenBank/DDBJ databases">
        <authorList>
            <person name="Chen Y."/>
            <person name="Shah S."/>
            <person name="Dougan E. K."/>
            <person name="Thang M."/>
            <person name="Chan C."/>
        </authorList>
    </citation>
    <scope>NUCLEOTIDE SEQUENCE [LARGE SCALE GENOMIC DNA]</scope>
</reference>
<keyword evidence="3" id="KW-0687">Ribonucleoprotein</keyword>
<evidence type="ECO:0000313" key="6">
    <source>
        <dbReference type="Proteomes" id="UP001189429"/>
    </source>
</evidence>
<keyword evidence="6" id="KW-1185">Reference proteome</keyword>
<protein>
    <recommendedName>
        <fullName evidence="7">40S ribosomal protein S25</fullName>
    </recommendedName>
</protein>
<evidence type="ECO:0000256" key="1">
    <source>
        <dbReference type="ARBA" id="ARBA00009106"/>
    </source>
</evidence>
<dbReference type="InterPro" id="IPR004977">
    <property type="entry name" value="Ribosomal_eS25"/>
</dbReference>
<dbReference type="Proteomes" id="UP001189429">
    <property type="component" value="Unassembled WGS sequence"/>
</dbReference>
<evidence type="ECO:0008006" key="7">
    <source>
        <dbReference type="Google" id="ProtNLM"/>
    </source>
</evidence>
<gene>
    <name evidence="5" type="ORF">PCOR1329_LOCUS20502</name>
</gene>
<evidence type="ECO:0000256" key="2">
    <source>
        <dbReference type="ARBA" id="ARBA00022980"/>
    </source>
</evidence>
<evidence type="ECO:0000256" key="4">
    <source>
        <dbReference type="SAM" id="MobiDB-lite"/>
    </source>
</evidence>
<organism evidence="5 6">
    <name type="scientific">Prorocentrum cordatum</name>
    <dbReference type="NCBI Taxonomy" id="2364126"/>
    <lineage>
        <taxon>Eukaryota</taxon>
        <taxon>Sar</taxon>
        <taxon>Alveolata</taxon>
        <taxon>Dinophyceae</taxon>
        <taxon>Prorocentrales</taxon>
        <taxon>Prorocentraceae</taxon>
        <taxon>Prorocentrum</taxon>
    </lineage>
</organism>
<evidence type="ECO:0000313" key="5">
    <source>
        <dbReference type="EMBL" id="CAK0818135.1"/>
    </source>
</evidence>
<evidence type="ECO:0000256" key="3">
    <source>
        <dbReference type="ARBA" id="ARBA00023274"/>
    </source>
</evidence>
<dbReference type="Gene3D" id="3.30.63.20">
    <property type="match status" value="1"/>
</dbReference>
<dbReference type="Pfam" id="PF03297">
    <property type="entry name" value="Ribosomal_S25"/>
    <property type="match status" value="1"/>
</dbReference>
<keyword evidence="2" id="KW-0689">Ribosomal protein</keyword>
<feature type="region of interest" description="Disordered" evidence="4">
    <location>
        <begin position="1"/>
        <end position="32"/>
    </location>
</feature>
<name>A0ABN9RJ90_9DINO</name>
<sequence length="184" mass="19669">MGANKVVQKSKARRGGGSASRKEKTGTQPLGAARGAPAVSVVAVVASSVGGPRRYGCMCFDIPVRTHSGRGPGSRNYILASPKEAKMKAAMAGGKSKKKKWSKGKVKEKLANLVMFDQATYDKMLKEIPKAKLITTAIVSERLKVNGSVARQAIRHLEEKDLIQVVGERSSSMLIYTRKIGAGD</sequence>
<comment type="caution">
    <text evidence="5">The sequence shown here is derived from an EMBL/GenBank/DDBJ whole genome shotgun (WGS) entry which is preliminary data.</text>
</comment>
<accession>A0ABN9RJ90</accession>